<evidence type="ECO:0000313" key="2">
    <source>
        <dbReference type="Proteomes" id="UP000326169"/>
    </source>
</evidence>
<comment type="caution">
    <text evidence="1">The sequence shown here is derived from an EMBL/GenBank/DDBJ whole genome shotgun (WGS) entry which is preliminary data.</text>
</comment>
<dbReference type="GeneID" id="301682366"/>
<protein>
    <recommendedName>
        <fullName evidence="3">DUF2281 domain-containing protein</fullName>
    </recommendedName>
</protein>
<reference evidence="1 2" key="1">
    <citation type="journal article" date="2019" name="J Genomics">
        <title>The Draft Genome of a Hydrogen-producing Cyanobacterium, Arthrospira platensis NIES-46.</title>
        <authorList>
            <person name="Suzuki S."/>
            <person name="Yamaguchi H."/>
            <person name="Kawachi M."/>
        </authorList>
    </citation>
    <scope>NUCLEOTIDE SEQUENCE [LARGE SCALE GENOMIC DNA]</scope>
    <source>
        <strain evidence="1 2">NIES-46</strain>
    </source>
</reference>
<dbReference type="Proteomes" id="UP000326169">
    <property type="component" value="Unassembled WGS sequence"/>
</dbReference>
<keyword evidence="2" id="KW-1185">Reference proteome</keyword>
<dbReference type="RefSeq" id="WP_006620178.1">
    <property type="nucleotide sequence ID" value="NZ_BIMW01000073.1"/>
</dbReference>
<gene>
    <name evidence="1" type="ORF">NIES46_14910</name>
</gene>
<dbReference type="EMBL" id="BIMW01000073">
    <property type="protein sequence ID" value="GCE93441.1"/>
    <property type="molecule type" value="Genomic_DNA"/>
</dbReference>
<organism evidence="1 2">
    <name type="scientific">Limnospira platensis NIES-46</name>
    <dbReference type="NCBI Taxonomy" id="1236695"/>
    <lineage>
        <taxon>Bacteria</taxon>
        <taxon>Bacillati</taxon>
        <taxon>Cyanobacteriota</taxon>
        <taxon>Cyanophyceae</taxon>
        <taxon>Oscillatoriophycideae</taxon>
        <taxon>Oscillatoriales</taxon>
        <taxon>Sirenicapillariaceae</taxon>
        <taxon>Limnospira</taxon>
    </lineage>
</organism>
<accession>A0A5M3T6H1</accession>
<proteinExistence type="predicted"/>
<evidence type="ECO:0000313" key="1">
    <source>
        <dbReference type="EMBL" id="GCE93441.1"/>
    </source>
</evidence>
<evidence type="ECO:0008006" key="3">
    <source>
        <dbReference type="Google" id="ProtNLM"/>
    </source>
</evidence>
<sequence length="81" mass="9238">MISIEPIQNDIQTLPPEAQDLLIDFIQLLKKRYPETKTENIDVSPESRSFLEDAHEFIGCLEGRPGDLATNKKYLEGFSTE</sequence>
<name>A0A5M3T6H1_LIMPL</name>